<dbReference type="Proteomes" id="UP000436016">
    <property type="component" value="Unassembled WGS sequence"/>
</dbReference>
<comment type="subcellular location">
    <subcellularLocation>
        <location evidence="1">Cell inner membrane</location>
    </subcellularLocation>
</comment>
<keyword evidence="4 7" id="KW-0812">Transmembrane</keyword>
<dbReference type="GO" id="GO:0005886">
    <property type="term" value="C:plasma membrane"/>
    <property type="evidence" value="ECO:0007669"/>
    <property type="project" value="UniProtKB-SubCell"/>
</dbReference>
<keyword evidence="6 7" id="KW-0472">Membrane</keyword>
<dbReference type="EMBL" id="WUWG01000005">
    <property type="protein sequence ID" value="MXU66087.1"/>
    <property type="molecule type" value="Genomic_DNA"/>
</dbReference>
<evidence type="ECO:0000256" key="3">
    <source>
        <dbReference type="ARBA" id="ARBA00022519"/>
    </source>
</evidence>
<feature type="domain" description="Mce/MlaD" evidence="8">
    <location>
        <begin position="165"/>
        <end position="225"/>
    </location>
</feature>
<evidence type="ECO:0000256" key="2">
    <source>
        <dbReference type="ARBA" id="ARBA00022475"/>
    </source>
</evidence>
<dbReference type="AlphaFoldDB" id="A0A6B0TNG2"/>
<keyword evidence="2" id="KW-1003">Cell membrane</keyword>
<feature type="domain" description="Mce/MlaD" evidence="8">
    <location>
        <begin position="301"/>
        <end position="388"/>
    </location>
</feature>
<protein>
    <submittedName>
        <fullName evidence="9">MCE family protein</fullName>
    </submittedName>
</protein>
<keyword evidence="5 7" id="KW-1133">Transmembrane helix</keyword>
<dbReference type="PANTHER" id="PTHR30462">
    <property type="entry name" value="INTERMEMBRANE TRANSPORT PROTEIN PQIB-RELATED"/>
    <property type="match status" value="1"/>
</dbReference>
<evidence type="ECO:0000313" key="10">
    <source>
        <dbReference type="Proteomes" id="UP000436016"/>
    </source>
</evidence>
<dbReference type="InterPro" id="IPR051800">
    <property type="entry name" value="PqiA-PqiB_transport"/>
</dbReference>
<dbReference type="PANTHER" id="PTHR30462:SF0">
    <property type="entry name" value="INTERMEMBRANE TRANSPORT PROTEIN YEBT"/>
    <property type="match status" value="1"/>
</dbReference>
<dbReference type="RefSeq" id="WP_160855272.1">
    <property type="nucleotide sequence ID" value="NZ_WUWG01000005.1"/>
</dbReference>
<feature type="domain" description="Mce/MlaD" evidence="8">
    <location>
        <begin position="49"/>
        <end position="135"/>
    </location>
</feature>
<proteinExistence type="predicted"/>
<keyword evidence="3" id="KW-0997">Cell inner membrane</keyword>
<evidence type="ECO:0000259" key="8">
    <source>
        <dbReference type="Pfam" id="PF02470"/>
    </source>
</evidence>
<reference evidence="9 10" key="1">
    <citation type="submission" date="2019-12" db="EMBL/GenBank/DDBJ databases">
        <title>Strain KN286 was isolated from seawater, which was collected from Caroline Seamount in the tropical western Pacific.</title>
        <authorList>
            <person name="Wang Q."/>
        </authorList>
    </citation>
    <scope>NUCLEOTIDE SEQUENCE [LARGE SCALE GENOMIC DNA]</scope>
    <source>
        <strain evidence="9 10">KN286</strain>
    </source>
</reference>
<evidence type="ECO:0000256" key="5">
    <source>
        <dbReference type="ARBA" id="ARBA00022989"/>
    </source>
</evidence>
<feature type="transmembrane region" description="Helical" evidence="7">
    <location>
        <begin position="24"/>
        <end position="45"/>
    </location>
</feature>
<keyword evidence="10" id="KW-1185">Reference proteome</keyword>
<evidence type="ECO:0000313" key="9">
    <source>
        <dbReference type="EMBL" id="MXU66087.1"/>
    </source>
</evidence>
<accession>A0A6B0TNG2</accession>
<gene>
    <name evidence="9" type="ORF">GSH16_11570</name>
</gene>
<comment type="caution">
    <text evidence="9">The sequence shown here is derived from an EMBL/GenBank/DDBJ whole genome shotgun (WGS) entry which is preliminary data.</text>
</comment>
<dbReference type="InterPro" id="IPR003399">
    <property type="entry name" value="Mce/MlaD"/>
</dbReference>
<evidence type="ECO:0000256" key="4">
    <source>
        <dbReference type="ARBA" id="ARBA00022692"/>
    </source>
</evidence>
<organism evidence="9 10">
    <name type="scientific">Oceanomicrobium pacificus</name>
    <dbReference type="NCBI Taxonomy" id="2692916"/>
    <lineage>
        <taxon>Bacteria</taxon>
        <taxon>Pseudomonadati</taxon>
        <taxon>Pseudomonadota</taxon>
        <taxon>Alphaproteobacteria</taxon>
        <taxon>Rhodobacterales</taxon>
        <taxon>Paracoccaceae</taxon>
        <taxon>Oceanomicrobium</taxon>
    </lineage>
</organism>
<evidence type="ECO:0000256" key="1">
    <source>
        <dbReference type="ARBA" id="ARBA00004533"/>
    </source>
</evidence>
<dbReference type="Pfam" id="PF02470">
    <property type="entry name" value="MlaD"/>
    <property type="match status" value="3"/>
</dbReference>
<name>A0A6B0TNG2_9RHOB</name>
<evidence type="ECO:0000256" key="7">
    <source>
        <dbReference type="SAM" id="Phobius"/>
    </source>
</evidence>
<evidence type="ECO:0000256" key="6">
    <source>
        <dbReference type="ARBA" id="ARBA00023136"/>
    </source>
</evidence>
<sequence length="789" mass="83247">MTETPDPGTLKVERGKTAFLDRISLIWLVPIIALAGSLLVAWEAYSERGVLITISFEDASGIEAGHTLVKYRDVEVGHVTDMEFAEDLNSVDVSVRVHESIASYLDAESQFWVVRPNVSSSGISGLETVLTGVYIEGSWDSEKGTAVRSFKGLEERPLVLRGTQGTRINLYATNAGSLSPGAPITYKGLTVGQIDSVDLTRFGDGVDVSGFINAPYDSFVTSGSRFWDISGFSFTLGAEGARLNVESLASLVQGGIAFDTVLSDTRPLSEDVIFDIFSNEDAARASIFDADKAEQVTLSIVFEGSVNGLQVGAPVDYRGLRVGEVIALSARIDREDRNNPQVQLVTNIVLRPTRLGLPAGTTAEGTLDFLQGLVDEGLRAQLATEGLLARSLKVTLLEVEDALPATIDTDADPFPLFPSVPAELGSFANSAESVLERVGNLPLEELLNNAINLMAGLENLIGQEDTQQVPGAVTGLLADLRGLVQSDDVQSVPVELNASLVSLRSIIDRIEQSSAVDNLLAALENVDTAADRVTRASERLPDLLDNLNNVASKANDLPLEELIASANTVLDDLDAIVGAAETQAIPAELEASLVALRSIVEDIDNNGTAETLSTALVNANDAAANIALASDDLPVLIDKIGAVADKANDLPLEDLVTELTDLVETADVLIGSDDTARLPGALSDALDQLRSILDALEEGGAVENLNSTLASAGNAADEVALAAQSLPDLVDRLNALADTAEATLAAYGAGAPLNREAVAAIRDIRETARSVTSLANTLERKPNAIILGR</sequence>